<feature type="compositionally biased region" description="Basic residues" evidence="1">
    <location>
        <begin position="645"/>
        <end position="654"/>
    </location>
</feature>
<feature type="region of interest" description="Disordered" evidence="1">
    <location>
        <begin position="87"/>
        <end position="134"/>
    </location>
</feature>
<name>A0A6A5KKS4_9PLEO</name>
<dbReference type="OrthoDB" id="3674086at2759"/>
<feature type="region of interest" description="Disordered" evidence="1">
    <location>
        <begin position="150"/>
        <end position="194"/>
    </location>
</feature>
<evidence type="ECO:0000313" key="3">
    <source>
        <dbReference type="Proteomes" id="UP000800040"/>
    </source>
</evidence>
<feature type="compositionally biased region" description="Basic and acidic residues" evidence="1">
    <location>
        <begin position="87"/>
        <end position="107"/>
    </location>
</feature>
<dbReference type="Proteomes" id="UP000800040">
    <property type="component" value="Unassembled WGS sequence"/>
</dbReference>
<accession>A0A6A5KKS4</accession>
<dbReference type="AlphaFoldDB" id="A0A6A5KKS4"/>
<gene>
    <name evidence="2" type="ORF">BDW02DRAFT_576985</name>
</gene>
<evidence type="ECO:0000256" key="1">
    <source>
        <dbReference type="SAM" id="MobiDB-lite"/>
    </source>
</evidence>
<proteinExistence type="predicted"/>
<reference evidence="2" key="1">
    <citation type="submission" date="2020-01" db="EMBL/GenBank/DDBJ databases">
        <authorList>
            <consortium name="DOE Joint Genome Institute"/>
            <person name="Haridas S."/>
            <person name="Albert R."/>
            <person name="Binder M."/>
            <person name="Bloem J."/>
            <person name="Labutti K."/>
            <person name="Salamov A."/>
            <person name="Andreopoulos B."/>
            <person name="Baker S.E."/>
            <person name="Barry K."/>
            <person name="Bills G."/>
            <person name="Bluhm B.H."/>
            <person name="Cannon C."/>
            <person name="Castanera R."/>
            <person name="Culley D.E."/>
            <person name="Daum C."/>
            <person name="Ezra D."/>
            <person name="Gonzalez J.B."/>
            <person name="Henrissat B."/>
            <person name="Kuo A."/>
            <person name="Liang C."/>
            <person name="Lipzen A."/>
            <person name="Lutzoni F."/>
            <person name="Magnuson J."/>
            <person name="Mondo S."/>
            <person name="Nolan M."/>
            <person name="Ohm R."/>
            <person name="Pangilinan J."/>
            <person name="Park H.-J."/>
            <person name="Ramirez L."/>
            <person name="Alfaro M."/>
            <person name="Sun H."/>
            <person name="Tritt A."/>
            <person name="Yoshinaga Y."/>
            <person name="Zwiers L.-H."/>
            <person name="Turgeon B.G."/>
            <person name="Goodwin S.B."/>
            <person name="Spatafora J.W."/>
            <person name="Crous P.W."/>
            <person name="Grigoriev I.V."/>
        </authorList>
    </citation>
    <scope>NUCLEOTIDE SEQUENCE</scope>
    <source>
        <strain evidence="2">P77</strain>
    </source>
</reference>
<feature type="region of interest" description="Disordered" evidence="1">
    <location>
        <begin position="602"/>
        <end position="654"/>
    </location>
</feature>
<sequence>MAQGAMDERVYQFVATAKECALIRGIRSVEQSITPVKQSRLCRNLTVSAEDEDGYYLGSCQVEVEDLMLEFVRAGAGFLEELVKGKMRRPSDPTEADEALHTDDRDSVLGTQDVLEDSPRQAEGELAQNELEKKKPTGIKQMIIELDETEVAQNPTLDSEMREKFPWATIESKPDPNTSRKRARRTTGTDSTTSRVIDPISHLEDFTQYATERPSDDEFGYSYPIGDTWDQLSYARKLEIAHARAIQQHHGTAANGRGCSHCAAQGYECKVYLPPLGNLSHIAFGHSCQNCRLQSRPCDLPAAIDERKQSIPSGSLRLDTQNLAGVRPRETPETPPTAVTPKPSLLSRMTSKNGIRLQEKVAEAEGDSSPITHAETPMSARGSSTILAFAEKLGLQLPEASKPTVHAMYATLSQRREAASLDPHKIALQHHYENLVNLYILTWERKEFDLAYVLLLHIQNTNYSCTDQLPGVEVVVHAFEYLKVDNPLCRWFAILFSFLWGNQSSGHYDEFMSVHEKKLKPEPLSQLLWEVAYIRDPLTMGGDAAVLRRWCEVHNHSTSSRPQDENLCQKMTDKLALTLAEAERIENTRMLDDARNVIARLEGGATPLTNASPKSPHPGGKRKAEDPPAGPRKAHKAYRGSGGKGRGRGRGASR</sequence>
<organism evidence="2 3">
    <name type="scientific">Decorospora gaudefroyi</name>
    <dbReference type="NCBI Taxonomy" id="184978"/>
    <lineage>
        <taxon>Eukaryota</taxon>
        <taxon>Fungi</taxon>
        <taxon>Dikarya</taxon>
        <taxon>Ascomycota</taxon>
        <taxon>Pezizomycotina</taxon>
        <taxon>Dothideomycetes</taxon>
        <taxon>Pleosporomycetidae</taxon>
        <taxon>Pleosporales</taxon>
        <taxon>Pleosporineae</taxon>
        <taxon>Pleosporaceae</taxon>
        <taxon>Decorospora</taxon>
    </lineage>
</organism>
<feature type="region of interest" description="Disordered" evidence="1">
    <location>
        <begin position="324"/>
        <end position="345"/>
    </location>
</feature>
<keyword evidence="3" id="KW-1185">Reference proteome</keyword>
<evidence type="ECO:0000313" key="2">
    <source>
        <dbReference type="EMBL" id="KAF1837708.1"/>
    </source>
</evidence>
<dbReference type="EMBL" id="ML975259">
    <property type="protein sequence ID" value="KAF1837708.1"/>
    <property type="molecule type" value="Genomic_DNA"/>
</dbReference>
<protein>
    <submittedName>
        <fullName evidence="2">Uncharacterized protein</fullName>
    </submittedName>
</protein>